<feature type="domain" description="Cation/H+ exchanger transmembrane" evidence="13">
    <location>
        <begin position="13"/>
        <end position="406"/>
    </location>
</feature>
<comment type="subcellular location">
    <subcellularLocation>
        <location evidence="1">Cell membrane</location>
        <topology evidence="1">Multi-pass membrane protein</topology>
    </subcellularLocation>
</comment>
<proteinExistence type="inferred from homology"/>
<feature type="transmembrane region" description="Helical" evidence="12">
    <location>
        <begin position="100"/>
        <end position="122"/>
    </location>
</feature>
<dbReference type="OrthoDB" id="9774146at2"/>
<feature type="transmembrane region" description="Helical" evidence="12">
    <location>
        <begin position="6"/>
        <end position="22"/>
    </location>
</feature>
<dbReference type="Pfam" id="PF00999">
    <property type="entry name" value="Na_H_Exchanger"/>
    <property type="match status" value="1"/>
</dbReference>
<evidence type="ECO:0000256" key="7">
    <source>
        <dbReference type="ARBA" id="ARBA00022989"/>
    </source>
</evidence>
<dbReference type="PANTHER" id="PTHR10110:SF195">
    <property type="entry name" value="NA(+)_H(+) ANTIPORTER NHAS2"/>
    <property type="match status" value="1"/>
</dbReference>
<dbReference type="PANTHER" id="PTHR10110">
    <property type="entry name" value="SODIUM/HYDROGEN EXCHANGER"/>
    <property type="match status" value="1"/>
</dbReference>
<dbReference type="AlphaFoldDB" id="A0A1G7P7Y8"/>
<evidence type="ECO:0000256" key="12">
    <source>
        <dbReference type="SAM" id="Phobius"/>
    </source>
</evidence>
<dbReference type="GO" id="GO:0015385">
    <property type="term" value="F:sodium:proton antiporter activity"/>
    <property type="evidence" value="ECO:0007669"/>
    <property type="project" value="InterPro"/>
</dbReference>
<name>A0A1G7P7Y8_9FLAO</name>
<evidence type="ECO:0000256" key="3">
    <source>
        <dbReference type="ARBA" id="ARBA00022448"/>
    </source>
</evidence>
<keyword evidence="8" id="KW-0915">Sodium</keyword>
<keyword evidence="5" id="KW-1003">Cell membrane</keyword>
<evidence type="ECO:0000313" key="14">
    <source>
        <dbReference type="EMBL" id="SDF82422.1"/>
    </source>
</evidence>
<evidence type="ECO:0000256" key="10">
    <source>
        <dbReference type="ARBA" id="ARBA00023136"/>
    </source>
</evidence>
<keyword evidence="11" id="KW-0739">Sodium transport</keyword>
<reference evidence="15" key="1">
    <citation type="submission" date="2016-10" db="EMBL/GenBank/DDBJ databases">
        <authorList>
            <person name="Varghese N."/>
            <person name="Submissions S."/>
        </authorList>
    </citation>
    <scope>NUCLEOTIDE SEQUENCE [LARGE SCALE GENOMIC DNA]</scope>
    <source>
        <strain evidence="15">DSM 19684</strain>
    </source>
</reference>
<keyword evidence="15" id="KW-1185">Reference proteome</keyword>
<feature type="transmembrane region" description="Helical" evidence="12">
    <location>
        <begin position="256"/>
        <end position="272"/>
    </location>
</feature>
<comment type="similarity">
    <text evidence="2">Belongs to the monovalent cation:proton antiporter 1 (CPA1) transporter (TC 2.A.36) family.</text>
</comment>
<evidence type="ECO:0000259" key="13">
    <source>
        <dbReference type="Pfam" id="PF00999"/>
    </source>
</evidence>
<keyword evidence="3" id="KW-0813">Transport</keyword>
<dbReference type="EMBL" id="FNBH01000002">
    <property type="protein sequence ID" value="SDF82422.1"/>
    <property type="molecule type" value="Genomic_DNA"/>
</dbReference>
<dbReference type="InterPro" id="IPR018422">
    <property type="entry name" value="Cation/H_exchanger_CPA1"/>
</dbReference>
<evidence type="ECO:0000256" key="5">
    <source>
        <dbReference type="ARBA" id="ARBA00022475"/>
    </source>
</evidence>
<evidence type="ECO:0000313" key="15">
    <source>
        <dbReference type="Proteomes" id="UP000199203"/>
    </source>
</evidence>
<evidence type="ECO:0000256" key="1">
    <source>
        <dbReference type="ARBA" id="ARBA00004651"/>
    </source>
</evidence>
<evidence type="ECO:0000256" key="9">
    <source>
        <dbReference type="ARBA" id="ARBA00023065"/>
    </source>
</evidence>
<evidence type="ECO:0000256" key="6">
    <source>
        <dbReference type="ARBA" id="ARBA00022692"/>
    </source>
</evidence>
<dbReference type="Gene3D" id="6.10.140.1330">
    <property type="match status" value="1"/>
</dbReference>
<feature type="transmembrane region" description="Helical" evidence="12">
    <location>
        <begin position="233"/>
        <end position="250"/>
    </location>
</feature>
<feature type="transmembrane region" description="Helical" evidence="12">
    <location>
        <begin position="29"/>
        <end position="48"/>
    </location>
</feature>
<evidence type="ECO:0000256" key="4">
    <source>
        <dbReference type="ARBA" id="ARBA00022449"/>
    </source>
</evidence>
<keyword evidence="7 12" id="KW-1133">Transmembrane helix</keyword>
<keyword evidence="6 12" id="KW-0812">Transmembrane</keyword>
<feature type="transmembrane region" description="Helical" evidence="12">
    <location>
        <begin position="68"/>
        <end position="88"/>
    </location>
</feature>
<keyword evidence="4" id="KW-0050">Antiport</keyword>
<feature type="transmembrane region" description="Helical" evidence="12">
    <location>
        <begin position="128"/>
        <end position="151"/>
    </location>
</feature>
<dbReference type="GO" id="GO:0051453">
    <property type="term" value="P:regulation of intracellular pH"/>
    <property type="evidence" value="ECO:0007669"/>
    <property type="project" value="TreeGrafter"/>
</dbReference>
<dbReference type="GO" id="GO:0005886">
    <property type="term" value="C:plasma membrane"/>
    <property type="evidence" value="ECO:0007669"/>
    <property type="project" value="UniProtKB-SubCell"/>
</dbReference>
<dbReference type="Proteomes" id="UP000199203">
    <property type="component" value="Unassembled WGS sequence"/>
</dbReference>
<dbReference type="GO" id="GO:0098719">
    <property type="term" value="P:sodium ion import across plasma membrane"/>
    <property type="evidence" value="ECO:0007669"/>
    <property type="project" value="TreeGrafter"/>
</dbReference>
<protein>
    <submittedName>
        <fullName evidence="14">Sodium/proton antiporter, CPA1 family</fullName>
    </submittedName>
</protein>
<feature type="transmembrane region" description="Helical" evidence="12">
    <location>
        <begin position="202"/>
        <end position="221"/>
    </location>
</feature>
<feature type="transmembrane region" description="Helical" evidence="12">
    <location>
        <begin position="318"/>
        <end position="336"/>
    </location>
</feature>
<sequence>MELYYSFSVLIVLASLFAYINYRVLKLPSTIGIMVIAIIVSVTLVASGENFLPKTTSHLTELVHNFDFTEVLMGAMLNFLLFAGGIHINIKDLKEQFGPVVMFSTVGVIISTFAVGFGVYYLLPLVGIQMPLIYCLVFGALISPTDPVAVLSILKQANVSKSLETKVAGESLFNDGMAVVVFTVVLQLAIGKEIDLNVENIGLLLLREAGGGLLLGVLLGLSASRAMRMVDDYIISVLITLSVVMGGYLIAHEMHISAPLAMVAAGLFMGNFSESFKMKSETQDYLIKFWELIDEIMNAVLFLFIGFELLLIKDLNEYLVAGGICILIVLLARWIAIFVPTKFMAFKYRFSPQTVKVLVWGGIRGGVSIALALSIPVNEYSQIIISITYCVVVFSIIVQGLTIAKVANPKKIATEEKIIEQTLEETH</sequence>
<accession>A0A1G7P7Y8</accession>
<evidence type="ECO:0000256" key="11">
    <source>
        <dbReference type="ARBA" id="ARBA00023201"/>
    </source>
</evidence>
<gene>
    <name evidence="14" type="ORF">SAMN05421825_2218</name>
</gene>
<dbReference type="GO" id="GO:0015386">
    <property type="term" value="F:potassium:proton antiporter activity"/>
    <property type="evidence" value="ECO:0007669"/>
    <property type="project" value="TreeGrafter"/>
</dbReference>
<dbReference type="RefSeq" id="WP_089873489.1">
    <property type="nucleotide sequence ID" value="NZ_FNBH01000002.1"/>
</dbReference>
<feature type="transmembrane region" description="Helical" evidence="12">
    <location>
        <begin position="357"/>
        <end position="377"/>
    </location>
</feature>
<feature type="transmembrane region" description="Helical" evidence="12">
    <location>
        <begin position="383"/>
        <end position="404"/>
    </location>
</feature>
<keyword evidence="10 12" id="KW-0472">Membrane</keyword>
<feature type="transmembrane region" description="Helical" evidence="12">
    <location>
        <begin position="172"/>
        <end position="190"/>
    </location>
</feature>
<dbReference type="InterPro" id="IPR006153">
    <property type="entry name" value="Cation/H_exchanger_TM"/>
</dbReference>
<organism evidence="14 15">
    <name type="scientific">Epilithonimonas hungarica</name>
    <dbReference type="NCBI Taxonomy" id="454006"/>
    <lineage>
        <taxon>Bacteria</taxon>
        <taxon>Pseudomonadati</taxon>
        <taxon>Bacteroidota</taxon>
        <taxon>Flavobacteriia</taxon>
        <taxon>Flavobacteriales</taxon>
        <taxon>Weeksellaceae</taxon>
        <taxon>Chryseobacterium group</taxon>
        <taxon>Epilithonimonas</taxon>
    </lineage>
</organism>
<dbReference type="STRING" id="454006.SAMN05421825_2218"/>
<evidence type="ECO:0000256" key="8">
    <source>
        <dbReference type="ARBA" id="ARBA00023053"/>
    </source>
</evidence>
<evidence type="ECO:0000256" key="2">
    <source>
        <dbReference type="ARBA" id="ARBA00007367"/>
    </source>
</evidence>
<keyword evidence="9" id="KW-0406">Ion transport</keyword>
<feature type="transmembrane region" description="Helical" evidence="12">
    <location>
        <begin position="292"/>
        <end position="312"/>
    </location>
</feature>